<dbReference type="Gene3D" id="1.10.260.40">
    <property type="entry name" value="lambda repressor-like DNA-binding domains"/>
    <property type="match status" value="1"/>
</dbReference>
<dbReference type="OrthoDB" id="337567at2"/>
<reference evidence="3 4" key="1">
    <citation type="submission" date="2019-01" db="EMBL/GenBank/DDBJ databases">
        <title>Ancylomarina salipaludis sp. nov., isolated from a salt marsh.</title>
        <authorList>
            <person name="Yoon J.-H."/>
        </authorList>
    </citation>
    <scope>NUCLEOTIDE SEQUENCE [LARGE SCALE GENOMIC DNA]</scope>
    <source>
        <strain evidence="3 4">SHSM-M15</strain>
    </source>
</reference>
<feature type="domain" description="HTH cro/C1-type" evidence="2">
    <location>
        <begin position="11"/>
        <end position="65"/>
    </location>
</feature>
<dbReference type="RefSeq" id="WP_129255336.1">
    <property type="nucleotide sequence ID" value="NZ_SAXA01000015.1"/>
</dbReference>
<gene>
    <name evidence="3" type="ORF">EO244_14125</name>
</gene>
<protein>
    <submittedName>
        <fullName evidence="3">XRE family transcriptional regulator</fullName>
    </submittedName>
</protein>
<dbReference type="GO" id="GO:0003700">
    <property type="term" value="F:DNA-binding transcription factor activity"/>
    <property type="evidence" value="ECO:0007669"/>
    <property type="project" value="TreeGrafter"/>
</dbReference>
<organism evidence="3 4">
    <name type="scientific">Ancylomarina salipaludis</name>
    <dbReference type="NCBI Taxonomy" id="2501299"/>
    <lineage>
        <taxon>Bacteria</taxon>
        <taxon>Pseudomonadati</taxon>
        <taxon>Bacteroidota</taxon>
        <taxon>Bacteroidia</taxon>
        <taxon>Marinilabiliales</taxon>
        <taxon>Marinifilaceae</taxon>
        <taxon>Ancylomarina</taxon>
    </lineage>
</organism>
<dbReference type="SMART" id="SM00530">
    <property type="entry name" value="HTH_XRE"/>
    <property type="match status" value="1"/>
</dbReference>
<keyword evidence="1" id="KW-0238">DNA-binding</keyword>
<name>A0A4Q1JIV6_9BACT</name>
<dbReference type="PANTHER" id="PTHR46797">
    <property type="entry name" value="HTH-TYPE TRANSCRIPTIONAL REGULATOR"/>
    <property type="match status" value="1"/>
</dbReference>
<sequence>MTIVKIFGEVLREIRLEQGFSQEKLAELSNLTPNYISFLERGLRQPTISTLFKLSSAFKITTKDFIDRVELRFNSKQ</sequence>
<dbReference type="Pfam" id="PF01381">
    <property type="entry name" value="HTH_3"/>
    <property type="match status" value="1"/>
</dbReference>
<dbReference type="GO" id="GO:0005829">
    <property type="term" value="C:cytosol"/>
    <property type="evidence" value="ECO:0007669"/>
    <property type="project" value="TreeGrafter"/>
</dbReference>
<dbReference type="InterPro" id="IPR001387">
    <property type="entry name" value="Cro/C1-type_HTH"/>
</dbReference>
<dbReference type="GO" id="GO:0003677">
    <property type="term" value="F:DNA binding"/>
    <property type="evidence" value="ECO:0007669"/>
    <property type="project" value="UniProtKB-KW"/>
</dbReference>
<dbReference type="EMBL" id="SAXA01000015">
    <property type="protein sequence ID" value="RXQ89500.1"/>
    <property type="molecule type" value="Genomic_DNA"/>
</dbReference>
<dbReference type="InterPro" id="IPR050807">
    <property type="entry name" value="TransReg_Diox_bact_type"/>
</dbReference>
<comment type="caution">
    <text evidence="3">The sequence shown here is derived from an EMBL/GenBank/DDBJ whole genome shotgun (WGS) entry which is preliminary data.</text>
</comment>
<dbReference type="InterPro" id="IPR010982">
    <property type="entry name" value="Lambda_DNA-bd_dom_sf"/>
</dbReference>
<evidence type="ECO:0000259" key="2">
    <source>
        <dbReference type="PROSITE" id="PS50943"/>
    </source>
</evidence>
<accession>A0A4Q1JIV6</accession>
<evidence type="ECO:0000313" key="3">
    <source>
        <dbReference type="EMBL" id="RXQ89500.1"/>
    </source>
</evidence>
<dbReference type="AlphaFoldDB" id="A0A4Q1JIV6"/>
<dbReference type="SUPFAM" id="SSF47413">
    <property type="entry name" value="lambda repressor-like DNA-binding domains"/>
    <property type="match status" value="1"/>
</dbReference>
<proteinExistence type="predicted"/>
<dbReference type="PANTHER" id="PTHR46797:SF1">
    <property type="entry name" value="METHYLPHOSPHONATE SYNTHASE"/>
    <property type="match status" value="1"/>
</dbReference>
<evidence type="ECO:0000313" key="4">
    <source>
        <dbReference type="Proteomes" id="UP000289703"/>
    </source>
</evidence>
<dbReference type="Proteomes" id="UP000289703">
    <property type="component" value="Unassembled WGS sequence"/>
</dbReference>
<evidence type="ECO:0000256" key="1">
    <source>
        <dbReference type="ARBA" id="ARBA00023125"/>
    </source>
</evidence>
<dbReference type="PROSITE" id="PS50943">
    <property type="entry name" value="HTH_CROC1"/>
    <property type="match status" value="1"/>
</dbReference>
<dbReference type="CDD" id="cd00093">
    <property type="entry name" value="HTH_XRE"/>
    <property type="match status" value="1"/>
</dbReference>
<keyword evidence="4" id="KW-1185">Reference proteome</keyword>